<comment type="caution">
    <text evidence="1">The sequence shown here is derived from an EMBL/GenBank/DDBJ whole genome shotgun (WGS) entry which is preliminary data.</text>
</comment>
<organism evidence="1 2">
    <name type="scientific">Myxococcus llanfairpwllgwyngyllgogerychwyrndrobwllllantysiliogogogochensis</name>
    <dbReference type="NCBI Taxonomy" id="2590453"/>
    <lineage>
        <taxon>Bacteria</taxon>
        <taxon>Pseudomonadati</taxon>
        <taxon>Myxococcota</taxon>
        <taxon>Myxococcia</taxon>
        <taxon>Myxococcales</taxon>
        <taxon>Cystobacterineae</taxon>
        <taxon>Myxococcaceae</taxon>
        <taxon>Myxococcus</taxon>
    </lineage>
</organism>
<reference evidence="1 2" key="1">
    <citation type="submission" date="2019-06" db="EMBL/GenBank/DDBJ databases">
        <authorList>
            <person name="Livingstone P."/>
            <person name="Whitworth D."/>
        </authorList>
    </citation>
    <scope>NUCLEOTIDE SEQUENCE [LARGE SCALE GENOMIC DNA]</scope>
    <source>
        <strain evidence="1 2">AM401</strain>
    </source>
</reference>
<sequence length="80" mass="9418">MNTMNIDLTQDFDWTAEVLEDHAARATSDEEHDERTWALANHLIETNGTYPSWAFEEAELRIRIQRTLLRGLEQRHPPRS</sequence>
<dbReference type="OrthoDB" id="9953111at2"/>
<accession>A0A540WQD3</accession>
<dbReference type="RefSeq" id="WP_141647026.1">
    <property type="nucleotide sequence ID" value="NZ_VIFM01000202.1"/>
</dbReference>
<dbReference type="AlphaFoldDB" id="A0A540WQD3"/>
<name>A0A540WQD3_9BACT</name>
<evidence type="ECO:0000313" key="2">
    <source>
        <dbReference type="Proteomes" id="UP000315369"/>
    </source>
</evidence>
<dbReference type="EMBL" id="VIFM01000202">
    <property type="protein sequence ID" value="TQF11229.1"/>
    <property type="molecule type" value="Genomic_DNA"/>
</dbReference>
<keyword evidence="2" id="KW-1185">Reference proteome</keyword>
<protein>
    <submittedName>
        <fullName evidence="1">Uncharacterized protein</fullName>
    </submittedName>
</protein>
<proteinExistence type="predicted"/>
<gene>
    <name evidence="1" type="ORF">FJV41_35420</name>
</gene>
<dbReference type="Proteomes" id="UP000315369">
    <property type="component" value="Unassembled WGS sequence"/>
</dbReference>
<evidence type="ECO:0000313" key="1">
    <source>
        <dbReference type="EMBL" id="TQF11229.1"/>
    </source>
</evidence>